<proteinExistence type="predicted"/>
<dbReference type="RefSeq" id="WP_103562128.1">
    <property type="nucleotide sequence ID" value="NZ_MTBP01000001.1"/>
</dbReference>
<sequence>MRRPEDEDRPLADRRADPGDAVPDDEHDFAEENAPGPTSPANAPADAPGGEDEGYSPQTEVP</sequence>
<dbReference type="EMBL" id="MTBP01000001">
    <property type="protein sequence ID" value="POM27289.1"/>
    <property type="molecule type" value="Genomic_DNA"/>
</dbReference>
<feature type="region of interest" description="Disordered" evidence="1">
    <location>
        <begin position="1"/>
        <end position="62"/>
    </location>
</feature>
<reference evidence="2 3" key="1">
    <citation type="journal article" date="2017" name="Chemistry">
        <title>Isolation, Biosynthesis and Chemical Modifications of Rubterolones A-F: Rare Tropolone Alkaloids from Actinomadura sp. 5-2.</title>
        <authorList>
            <person name="Guo H."/>
            <person name="Benndorf R."/>
            <person name="Leichnitz D."/>
            <person name="Klassen J.L."/>
            <person name="Vollmers J."/>
            <person name="Gorls H."/>
            <person name="Steinacker M."/>
            <person name="Weigel C."/>
            <person name="Dahse H.M."/>
            <person name="Kaster A.K."/>
            <person name="de Beer Z.W."/>
            <person name="Poulsen M."/>
            <person name="Beemelmanns C."/>
        </authorList>
    </citation>
    <scope>NUCLEOTIDE SEQUENCE [LARGE SCALE GENOMIC DNA]</scope>
    <source>
        <strain evidence="2 3">5-2</strain>
    </source>
</reference>
<feature type="compositionally biased region" description="Acidic residues" evidence="1">
    <location>
        <begin position="22"/>
        <end position="31"/>
    </location>
</feature>
<dbReference type="AlphaFoldDB" id="A0A2P4UQI1"/>
<comment type="caution">
    <text evidence="2">The sequence shown here is derived from an EMBL/GenBank/DDBJ whole genome shotgun (WGS) entry which is preliminary data.</text>
</comment>
<organism evidence="2 3">
    <name type="scientific">Actinomadura rubteroloni</name>
    <dbReference type="NCBI Taxonomy" id="1926885"/>
    <lineage>
        <taxon>Bacteria</taxon>
        <taxon>Bacillati</taxon>
        <taxon>Actinomycetota</taxon>
        <taxon>Actinomycetes</taxon>
        <taxon>Streptosporangiales</taxon>
        <taxon>Thermomonosporaceae</taxon>
        <taxon>Actinomadura</taxon>
    </lineage>
</organism>
<evidence type="ECO:0000313" key="3">
    <source>
        <dbReference type="Proteomes" id="UP000242367"/>
    </source>
</evidence>
<feature type="compositionally biased region" description="Basic and acidic residues" evidence="1">
    <location>
        <begin position="1"/>
        <end position="18"/>
    </location>
</feature>
<evidence type="ECO:0000313" key="2">
    <source>
        <dbReference type="EMBL" id="POM27289.1"/>
    </source>
</evidence>
<gene>
    <name evidence="2" type="ORF">BTM25_17000</name>
</gene>
<evidence type="ECO:0000256" key="1">
    <source>
        <dbReference type="SAM" id="MobiDB-lite"/>
    </source>
</evidence>
<keyword evidence="3" id="KW-1185">Reference proteome</keyword>
<dbReference type="Proteomes" id="UP000242367">
    <property type="component" value="Unassembled WGS sequence"/>
</dbReference>
<name>A0A2P4UQI1_9ACTN</name>
<protein>
    <submittedName>
        <fullName evidence="2">Uncharacterized protein</fullName>
    </submittedName>
</protein>
<accession>A0A2P4UQI1</accession>